<proteinExistence type="predicted"/>
<evidence type="ECO:0000256" key="1">
    <source>
        <dbReference type="SAM" id="MobiDB-lite"/>
    </source>
</evidence>
<sequence>MNATYEYRALLACDIAGSAGRGEQRLQRIRGVLRAALFDSLDAADLDGRDFAYFDTGDGCLLVAPAGLPKARLLVPLLPELNARLREHNRHADQGTRLRLRAALHAGEIRVDEEGAASGAPFEVLARLLDSAPLRQAALAGPDGTPVAAILSRHVYEETVGHGHAGLDTDAFTAADVRVKEYAARAWLWYPGSPVGPRAGSDREDAGSRTCTDAKANADARSDARSGSGEQPAGPEPRTAEQSVHATGHGTVFAVHRGDQYIRHDDRS</sequence>
<name>A0A1H6ALP0_9ACTN</name>
<evidence type="ECO:0000313" key="2">
    <source>
        <dbReference type="EMBL" id="SEG49302.1"/>
    </source>
</evidence>
<accession>A0A1H6ALP0</accession>
<organism evidence="2 3">
    <name type="scientific">Actinacidiphila yanglinensis</name>
    <dbReference type="NCBI Taxonomy" id="310779"/>
    <lineage>
        <taxon>Bacteria</taxon>
        <taxon>Bacillati</taxon>
        <taxon>Actinomycetota</taxon>
        <taxon>Actinomycetes</taxon>
        <taxon>Kitasatosporales</taxon>
        <taxon>Streptomycetaceae</taxon>
        <taxon>Actinacidiphila</taxon>
    </lineage>
</organism>
<dbReference type="Gene3D" id="3.30.70.1230">
    <property type="entry name" value="Nucleotide cyclase"/>
    <property type="match status" value="1"/>
</dbReference>
<dbReference type="AlphaFoldDB" id="A0A1H6ALP0"/>
<dbReference type="InterPro" id="IPR029787">
    <property type="entry name" value="Nucleotide_cyclase"/>
</dbReference>
<feature type="region of interest" description="Disordered" evidence="1">
    <location>
        <begin position="193"/>
        <end position="268"/>
    </location>
</feature>
<protein>
    <recommendedName>
        <fullName evidence="4">Guanylate cyclase domain-containing protein</fullName>
    </recommendedName>
</protein>
<feature type="compositionally biased region" description="Basic and acidic residues" evidence="1">
    <location>
        <begin position="256"/>
        <end position="268"/>
    </location>
</feature>
<dbReference type="EMBL" id="FNVU01000005">
    <property type="protein sequence ID" value="SEG49302.1"/>
    <property type="molecule type" value="Genomic_DNA"/>
</dbReference>
<keyword evidence="3" id="KW-1185">Reference proteome</keyword>
<evidence type="ECO:0008006" key="4">
    <source>
        <dbReference type="Google" id="ProtNLM"/>
    </source>
</evidence>
<gene>
    <name evidence="2" type="ORF">SAMN05216223_105478</name>
</gene>
<evidence type="ECO:0000313" key="3">
    <source>
        <dbReference type="Proteomes" id="UP000236754"/>
    </source>
</evidence>
<reference evidence="2 3" key="1">
    <citation type="submission" date="2016-10" db="EMBL/GenBank/DDBJ databases">
        <authorList>
            <person name="de Groot N.N."/>
        </authorList>
    </citation>
    <scope>NUCLEOTIDE SEQUENCE [LARGE SCALE GENOMIC DNA]</scope>
    <source>
        <strain evidence="2 3">CGMCC 4.2023</strain>
    </source>
</reference>
<dbReference type="Proteomes" id="UP000236754">
    <property type="component" value="Unassembled WGS sequence"/>
</dbReference>